<reference evidence="2 3" key="1">
    <citation type="submission" date="2024-04" db="EMBL/GenBank/DDBJ databases">
        <authorList>
            <person name="Rising A."/>
            <person name="Reimegard J."/>
            <person name="Sonavane S."/>
            <person name="Akerstrom W."/>
            <person name="Nylinder S."/>
            <person name="Hedman E."/>
            <person name="Kallberg Y."/>
        </authorList>
    </citation>
    <scope>NUCLEOTIDE SEQUENCE [LARGE SCALE GENOMIC DNA]</scope>
</reference>
<gene>
    <name evidence="2" type="ORF">LARSCL_LOCUS9436</name>
</gene>
<feature type="signal peptide" evidence="1">
    <location>
        <begin position="1"/>
        <end position="19"/>
    </location>
</feature>
<evidence type="ECO:0000313" key="3">
    <source>
        <dbReference type="Proteomes" id="UP001497382"/>
    </source>
</evidence>
<protein>
    <submittedName>
        <fullName evidence="2">Uncharacterized protein</fullName>
    </submittedName>
</protein>
<name>A0AAV2A2I7_9ARAC</name>
<evidence type="ECO:0000313" key="2">
    <source>
        <dbReference type="EMBL" id="CAL1277832.1"/>
    </source>
</evidence>
<evidence type="ECO:0000256" key="1">
    <source>
        <dbReference type="SAM" id="SignalP"/>
    </source>
</evidence>
<proteinExistence type="predicted"/>
<comment type="caution">
    <text evidence="2">The sequence shown here is derived from an EMBL/GenBank/DDBJ whole genome shotgun (WGS) entry which is preliminary data.</text>
</comment>
<accession>A0AAV2A2I7</accession>
<dbReference type="Proteomes" id="UP001497382">
    <property type="component" value="Unassembled WGS sequence"/>
</dbReference>
<dbReference type="EMBL" id="CAXIEN010000105">
    <property type="protein sequence ID" value="CAL1277832.1"/>
    <property type="molecule type" value="Genomic_DNA"/>
</dbReference>
<sequence length="68" mass="6959">MKAIFALFVIVAIIGMAMARVHHYRIDGSGGNAHPDSAQHGGSIFDLAANGLDHLGEGIGNLASGIFG</sequence>
<keyword evidence="1" id="KW-0732">Signal</keyword>
<keyword evidence="3" id="KW-1185">Reference proteome</keyword>
<organism evidence="2 3">
    <name type="scientific">Larinioides sclopetarius</name>
    <dbReference type="NCBI Taxonomy" id="280406"/>
    <lineage>
        <taxon>Eukaryota</taxon>
        <taxon>Metazoa</taxon>
        <taxon>Ecdysozoa</taxon>
        <taxon>Arthropoda</taxon>
        <taxon>Chelicerata</taxon>
        <taxon>Arachnida</taxon>
        <taxon>Araneae</taxon>
        <taxon>Araneomorphae</taxon>
        <taxon>Entelegynae</taxon>
        <taxon>Araneoidea</taxon>
        <taxon>Araneidae</taxon>
        <taxon>Larinioides</taxon>
    </lineage>
</organism>
<feature type="chain" id="PRO_5043662599" evidence="1">
    <location>
        <begin position="20"/>
        <end position="68"/>
    </location>
</feature>
<dbReference type="AlphaFoldDB" id="A0AAV2A2I7"/>